<dbReference type="InterPro" id="IPR050109">
    <property type="entry name" value="HTH-type_TetR-like_transc_reg"/>
</dbReference>
<dbReference type="PANTHER" id="PTHR30055:SF226">
    <property type="entry name" value="HTH-TYPE TRANSCRIPTIONAL REGULATOR PKSA"/>
    <property type="match status" value="1"/>
</dbReference>
<organism evidence="4 5">
    <name type="scientific">Spongiibacter pelagi</name>
    <dbReference type="NCBI Taxonomy" id="2760804"/>
    <lineage>
        <taxon>Bacteria</taxon>
        <taxon>Pseudomonadati</taxon>
        <taxon>Pseudomonadota</taxon>
        <taxon>Gammaproteobacteria</taxon>
        <taxon>Cellvibrionales</taxon>
        <taxon>Spongiibacteraceae</taxon>
        <taxon>Spongiibacter</taxon>
    </lineage>
</organism>
<proteinExistence type="predicted"/>
<comment type="caution">
    <text evidence="4">The sequence shown here is derived from an EMBL/GenBank/DDBJ whole genome shotgun (WGS) entry which is preliminary data.</text>
</comment>
<evidence type="ECO:0000256" key="1">
    <source>
        <dbReference type="ARBA" id="ARBA00023125"/>
    </source>
</evidence>
<dbReference type="Pfam" id="PF00440">
    <property type="entry name" value="TetR_N"/>
    <property type="match status" value="1"/>
</dbReference>
<dbReference type="GO" id="GO:0000976">
    <property type="term" value="F:transcription cis-regulatory region binding"/>
    <property type="evidence" value="ECO:0007669"/>
    <property type="project" value="TreeGrafter"/>
</dbReference>
<dbReference type="InterPro" id="IPR001647">
    <property type="entry name" value="HTH_TetR"/>
</dbReference>
<name>A0A927GW83_9GAMM</name>
<dbReference type="Proteomes" id="UP000610558">
    <property type="component" value="Unassembled WGS sequence"/>
</dbReference>
<sequence>MAYRETTKVLEKKSQMRSEILRSAETLVRVGGFKALTIQALANDVNMSVGNIYRYFGNKDALSVEVFRHSTERELLAVAQAIQGKTDISQSLEAGVRVFAERAFRAPVLAWALIAEPVEPAVDESRLFYREAYARLFEKVIAEGVASGTLPQQIPALSAAAIVGALAESLLGPLEHNGPEQEVIDGLVLFCLRAVGA</sequence>
<dbReference type="RefSeq" id="WP_190764724.1">
    <property type="nucleotide sequence ID" value="NZ_JACXLD010000004.1"/>
</dbReference>
<keyword evidence="5" id="KW-1185">Reference proteome</keyword>
<dbReference type="InterPro" id="IPR036271">
    <property type="entry name" value="Tet_transcr_reg_TetR-rel_C_sf"/>
</dbReference>
<dbReference type="InterPro" id="IPR009057">
    <property type="entry name" value="Homeodomain-like_sf"/>
</dbReference>
<protein>
    <submittedName>
        <fullName evidence="4">TetR/AcrR family transcriptional regulator</fullName>
    </submittedName>
</protein>
<accession>A0A927GW83</accession>
<dbReference type="Gene3D" id="1.10.357.10">
    <property type="entry name" value="Tetracycline Repressor, domain 2"/>
    <property type="match status" value="1"/>
</dbReference>
<feature type="domain" description="HTH tetR-type" evidence="3">
    <location>
        <begin position="14"/>
        <end position="74"/>
    </location>
</feature>
<evidence type="ECO:0000256" key="2">
    <source>
        <dbReference type="PROSITE-ProRule" id="PRU00335"/>
    </source>
</evidence>
<evidence type="ECO:0000313" key="5">
    <source>
        <dbReference type="Proteomes" id="UP000610558"/>
    </source>
</evidence>
<dbReference type="EMBL" id="JACXLD010000004">
    <property type="protein sequence ID" value="MBD2859175.1"/>
    <property type="molecule type" value="Genomic_DNA"/>
</dbReference>
<evidence type="ECO:0000313" key="4">
    <source>
        <dbReference type="EMBL" id="MBD2859175.1"/>
    </source>
</evidence>
<dbReference type="AlphaFoldDB" id="A0A927GW83"/>
<feature type="DNA-binding region" description="H-T-H motif" evidence="2">
    <location>
        <begin position="37"/>
        <end position="56"/>
    </location>
</feature>
<keyword evidence="1 2" id="KW-0238">DNA-binding</keyword>
<dbReference type="PANTHER" id="PTHR30055">
    <property type="entry name" value="HTH-TYPE TRANSCRIPTIONAL REGULATOR RUTR"/>
    <property type="match status" value="1"/>
</dbReference>
<dbReference type="GO" id="GO:0003700">
    <property type="term" value="F:DNA-binding transcription factor activity"/>
    <property type="evidence" value="ECO:0007669"/>
    <property type="project" value="TreeGrafter"/>
</dbReference>
<dbReference type="PROSITE" id="PS50977">
    <property type="entry name" value="HTH_TETR_2"/>
    <property type="match status" value="1"/>
</dbReference>
<dbReference type="SUPFAM" id="SSF48498">
    <property type="entry name" value="Tetracyclin repressor-like, C-terminal domain"/>
    <property type="match status" value="1"/>
</dbReference>
<reference evidence="4" key="1">
    <citation type="submission" date="2020-09" db="EMBL/GenBank/DDBJ databases">
        <authorList>
            <person name="Yoon J.-W."/>
        </authorList>
    </citation>
    <scope>NUCLEOTIDE SEQUENCE</scope>
    <source>
        <strain evidence="4">KMU-158</strain>
    </source>
</reference>
<gene>
    <name evidence="4" type="ORF">IB286_09155</name>
</gene>
<dbReference type="SUPFAM" id="SSF46689">
    <property type="entry name" value="Homeodomain-like"/>
    <property type="match status" value="1"/>
</dbReference>
<evidence type="ECO:0000259" key="3">
    <source>
        <dbReference type="PROSITE" id="PS50977"/>
    </source>
</evidence>